<comment type="caution">
    <text evidence="1">The sequence shown here is derived from an EMBL/GenBank/DDBJ whole genome shotgun (WGS) entry which is preliminary data.</text>
</comment>
<evidence type="ECO:0000313" key="1">
    <source>
        <dbReference type="EMBL" id="KAK3583974.1"/>
    </source>
</evidence>
<dbReference type="Proteomes" id="UP001195483">
    <property type="component" value="Unassembled WGS sequence"/>
</dbReference>
<keyword evidence="2" id="KW-1185">Reference proteome</keyword>
<proteinExistence type="predicted"/>
<evidence type="ECO:0000313" key="2">
    <source>
        <dbReference type="Proteomes" id="UP001195483"/>
    </source>
</evidence>
<organism evidence="1 2">
    <name type="scientific">Potamilus streckersoni</name>
    <dbReference type="NCBI Taxonomy" id="2493646"/>
    <lineage>
        <taxon>Eukaryota</taxon>
        <taxon>Metazoa</taxon>
        <taxon>Spiralia</taxon>
        <taxon>Lophotrochozoa</taxon>
        <taxon>Mollusca</taxon>
        <taxon>Bivalvia</taxon>
        <taxon>Autobranchia</taxon>
        <taxon>Heteroconchia</taxon>
        <taxon>Palaeoheterodonta</taxon>
        <taxon>Unionida</taxon>
        <taxon>Unionoidea</taxon>
        <taxon>Unionidae</taxon>
        <taxon>Ambleminae</taxon>
        <taxon>Lampsilini</taxon>
        <taxon>Potamilus</taxon>
    </lineage>
</organism>
<accession>A0AAE0S2H7</accession>
<reference evidence="1" key="1">
    <citation type="journal article" date="2021" name="Genome Biol. Evol.">
        <title>A High-Quality Reference Genome for a Parasitic Bivalve with Doubly Uniparental Inheritance (Bivalvia: Unionida).</title>
        <authorList>
            <person name="Smith C.H."/>
        </authorList>
    </citation>
    <scope>NUCLEOTIDE SEQUENCE</scope>
    <source>
        <strain evidence="1">CHS0354</strain>
    </source>
</reference>
<reference evidence="1" key="2">
    <citation type="journal article" date="2021" name="Genome Biol. Evol.">
        <title>Developing a high-quality reference genome for a parasitic bivalve with doubly uniparental inheritance (Bivalvia: Unionida).</title>
        <authorList>
            <person name="Smith C.H."/>
        </authorList>
    </citation>
    <scope>NUCLEOTIDE SEQUENCE</scope>
    <source>
        <strain evidence="1">CHS0354</strain>
        <tissue evidence="1">Mantle</tissue>
    </source>
</reference>
<reference evidence="1" key="3">
    <citation type="submission" date="2023-05" db="EMBL/GenBank/DDBJ databases">
        <authorList>
            <person name="Smith C.H."/>
        </authorList>
    </citation>
    <scope>NUCLEOTIDE SEQUENCE</scope>
    <source>
        <strain evidence="1">CHS0354</strain>
        <tissue evidence="1">Mantle</tissue>
    </source>
</reference>
<dbReference type="AlphaFoldDB" id="A0AAE0S2H7"/>
<feature type="non-terminal residue" evidence="1">
    <location>
        <position position="1"/>
    </location>
</feature>
<sequence>SYLKSSSNYSFSHTIPNNNLLFGRSTPLSALIDSLMPNPRFELIVKFLRCVKY</sequence>
<gene>
    <name evidence="1" type="ORF">CHS0354_033769</name>
</gene>
<dbReference type="EMBL" id="JAEAOA010001970">
    <property type="protein sequence ID" value="KAK3583974.1"/>
    <property type="molecule type" value="Genomic_DNA"/>
</dbReference>
<name>A0AAE0S2H7_9BIVA</name>
<protein>
    <submittedName>
        <fullName evidence="1">Uncharacterized protein</fullName>
    </submittedName>
</protein>